<comment type="catalytic activity">
    <reaction evidence="1 7">
        <text>L-glutamate = D-glutamate</text>
        <dbReference type="Rhea" id="RHEA:12813"/>
        <dbReference type="ChEBI" id="CHEBI:29985"/>
        <dbReference type="ChEBI" id="CHEBI:29986"/>
        <dbReference type="EC" id="5.1.1.3"/>
    </reaction>
</comment>
<sequence length="279" mass="31388">MNTKHSIGVFDSGYGGLTVFKSIAQKLPQYNYIYFGDNARSPYGDHSFDTVYQYTLECVEWLFAQGCQLVILACNTASAKALRSIQQNVLPFKYPNNRVLGVIRPTAEIVGEFTSSKTIGVMGTRGTINSESYLIEINKFFPEVKVLQQSCPMWVPLVENNEHLDRGADYFVEKYINELLEKDRKIDCILLACTHYPLLIPKIKEKLPANVSLLGQGDIVADSLVLYLKNHPEIESKIATQGSKSFFTSGDEKVFNRHASIFFGSDVISYRISLKTQSL</sequence>
<feature type="binding site" evidence="7">
    <location>
        <begin position="11"/>
        <end position="12"/>
    </location>
    <ligand>
        <name>substrate</name>
    </ligand>
</feature>
<keyword evidence="3 7" id="KW-0133">Cell shape</keyword>
<dbReference type="PROSITE" id="PS00923">
    <property type="entry name" value="ASP_GLU_RACEMASE_1"/>
    <property type="match status" value="1"/>
</dbReference>
<comment type="pathway">
    <text evidence="7">Cell wall biogenesis; peptidoglycan biosynthesis.</text>
</comment>
<name>A0ABU8NRD6_9SPHI</name>
<dbReference type="Proteomes" id="UP001378956">
    <property type="component" value="Unassembled WGS sequence"/>
</dbReference>
<feature type="active site" description="Proton donor/acceptor" evidence="7">
    <location>
        <position position="74"/>
    </location>
</feature>
<keyword evidence="6 7" id="KW-0961">Cell wall biogenesis/degradation</keyword>
<evidence type="ECO:0000256" key="1">
    <source>
        <dbReference type="ARBA" id="ARBA00001602"/>
    </source>
</evidence>
<dbReference type="PANTHER" id="PTHR21198">
    <property type="entry name" value="GLUTAMATE RACEMASE"/>
    <property type="match status" value="1"/>
</dbReference>
<reference evidence="8 9" key="1">
    <citation type="submission" date="2024-03" db="EMBL/GenBank/DDBJ databases">
        <title>Sequence of Lycoming College Course Isolates.</title>
        <authorList>
            <person name="Plotts O."/>
            <person name="Newman J."/>
        </authorList>
    </citation>
    <scope>NUCLEOTIDE SEQUENCE [LARGE SCALE GENOMIC DNA]</scope>
    <source>
        <strain evidence="8 9">CJB-3</strain>
    </source>
</reference>
<dbReference type="GO" id="GO:0008881">
    <property type="term" value="F:glutamate racemase activity"/>
    <property type="evidence" value="ECO:0007669"/>
    <property type="project" value="UniProtKB-EC"/>
</dbReference>
<dbReference type="Gene3D" id="3.40.50.1860">
    <property type="match status" value="2"/>
</dbReference>
<protein>
    <recommendedName>
        <fullName evidence="2 7">Glutamate racemase</fullName>
        <ecNumber evidence="2 7">5.1.1.3</ecNumber>
    </recommendedName>
</protein>
<comment type="caution">
    <text evidence="8">The sequence shown here is derived from an EMBL/GenBank/DDBJ whole genome shotgun (WGS) entry which is preliminary data.</text>
</comment>
<dbReference type="PANTHER" id="PTHR21198:SF2">
    <property type="entry name" value="GLUTAMATE RACEMASE"/>
    <property type="match status" value="1"/>
</dbReference>
<evidence type="ECO:0000256" key="7">
    <source>
        <dbReference type="HAMAP-Rule" id="MF_00258"/>
    </source>
</evidence>
<evidence type="ECO:0000313" key="9">
    <source>
        <dbReference type="Proteomes" id="UP001378956"/>
    </source>
</evidence>
<evidence type="ECO:0000256" key="3">
    <source>
        <dbReference type="ARBA" id="ARBA00022960"/>
    </source>
</evidence>
<evidence type="ECO:0000256" key="4">
    <source>
        <dbReference type="ARBA" id="ARBA00022984"/>
    </source>
</evidence>
<proteinExistence type="inferred from homology"/>
<feature type="active site" description="Proton donor/acceptor" evidence="7">
    <location>
        <position position="193"/>
    </location>
</feature>
<feature type="binding site" evidence="7">
    <location>
        <begin position="194"/>
        <end position="195"/>
    </location>
    <ligand>
        <name>substrate</name>
    </ligand>
</feature>
<dbReference type="InterPro" id="IPR001920">
    <property type="entry name" value="Asp/Glu_race"/>
</dbReference>
<dbReference type="Pfam" id="PF01177">
    <property type="entry name" value="Asp_Glu_race"/>
    <property type="match status" value="1"/>
</dbReference>
<keyword evidence="4 7" id="KW-0573">Peptidoglycan synthesis</keyword>
<comment type="function">
    <text evidence="7">Provides the (R)-glutamate required for cell wall biosynthesis.</text>
</comment>
<dbReference type="PROSITE" id="PS00924">
    <property type="entry name" value="ASP_GLU_RACEMASE_2"/>
    <property type="match status" value="1"/>
</dbReference>
<dbReference type="HAMAP" id="MF_00258">
    <property type="entry name" value="Glu_racemase"/>
    <property type="match status" value="1"/>
</dbReference>
<dbReference type="EC" id="5.1.1.3" evidence="2 7"/>
<evidence type="ECO:0000256" key="5">
    <source>
        <dbReference type="ARBA" id="ARBA00023235"/>
    </source>
</evidence>
<evidence type="ECO:0000256" key="6">
    <source>
        <dbReference type="ARBA" id="ARBA00023316"/>
    </source>
</evidence>
<dbReference type="InterPro" id="IPR015942">
    <property type="entry name" value="Asp/Glu/hydantoin_racemase"/>
</dbReference>
<keyword evidence="5 7" id="KW-0413">Isomerase</keyword>
<gene>
    <name evidence="7 8" type="primary">murI</name>
    <name evidence="8" type="ORF">WAE58_20315</name>
</gene>
<feature type="binding site" evidence="7">
    <location>
        <begin position="43"/>
        <end position="44"/>
    </location>
    <ligand>
        <name>substrate</name>
    </ligand>
</feature>
<dbReference type="SUPFAM" id="SSF53681">
    <property type="entry name" value="Aspartate/glutamate racemase"/>
    <property type="match status" value="2"/>
</dbReference>
<dbReference type="NCBIfam" id="TIGR00067">
    <property type="entry name" value="glut_race"/>
    <property type="match status" value="1"/>
</dbReference>
<dbReference type="EMBL" id="JBBEUB010000008">
    <property type="protein sequence ID" value="MEJ2904800.1"/>
    <property type="molecule type" value="Genomic_DNA"/>
</dbReference>
<accession>A0ABU8NRD6</accession>
<dbReference type="InterPro" id="IPR033134">
    <property type="entry name" value="Asp/Glu_racemase_AS_2"/>
</dbReference>
<comment type="similarity">
    <text evidence="7">Belongs to the aspartate/glutamate racemases family.</text>
</comment>
<keyword evidence="9" id="KW-1185">Reference proteome</keyword>
<evidence type="ECO:0000256" key="2">
    <source>
        <dbReference type="ARBA" id="ARBA00013090"/>
    </source>
</evidence>
<organism evidence="8 9">
    <name type="scientific">Pedobacter panaciterrae</name>
    <dbReference type="NCBI Taxonomy" id="363849"/>
    <lineage>
        <taxon>Bacteria</taxon>
        <taxon>Pseudomonadati</taxon>
        <taxon>Bacteroidota</taxon>
        <taxon>Sphingobacteriia</taxon>
        <taxon>Sphingobacteriales</taxon>
        <taxon>Sphingobacteriaceae</taxon>
        <taxon>Pedobacter</taxon>
    </lineage>
</organism>
<dbReference type="InterPro" id="IPR004391">
    <property type="entry name" value="Glu_race"/>
</dbReference>
<dbReference type="InterPro" id="IPR018187">
    <property type="entry name" value="Asp/Glu_racemase_AS_1"/>
</dbReference>
<feature type="binding site" evidence="7">
    <location>
        <begin position="75"/>
        <end position="76"/>
    </location>
    <ligand>
        <name>substrate</name>
    </ligand>
</feature>
<dbReference type="RefSeq" id="WP_172661182.1">
    <property type="nucleotide sequence ID" value="NZ_CBFGNQ010000036.1"/>
</dbReference>
<evidence type="ECO:0000313" key="8">
    <source>
        <dbReference type="EMBL" id="MEJ2904800.1"/>
    </source>
</evidence>